<evidence type="ECO:0000256" key="9">
    <source>
        <dbReference type="ARBA" id="ARBA00022989"/>
    </source>
</evidence>
<dbReference type="Gene3D" id="3.30.40.10">
    <property type="entry name" value="Zinc/RING finger domain, C3HC4 (zinc finger)"/>
    <property type="match status" value="1"/>
</dbReference>
<dbReference type="GO" id="GO:0005829">
    <property type="term" value="C:cytosol"/>
    <property type="evidence" value="ECO:0007669"/>
    <property type="project" value="TreeGrafter"/>
</dbReference>
<feature type="compositionally biased region" description="Basic and acidic residues" evidence="12">
    <location>
        <begin position="601"/>
        <end position="612"/>
    </location>
</feature>
<dbReference type="SUPFAM" id="SSF57850">
    <property type="entry name" value="RING/U-box"/>
    <property type="match status" value="1"/>
</dbReference>
<proteinExistence type="predicted"/>
<evidence type="ECO:0000256" key="13">
    <source>
        <dbReference type="SAM" id="Phobius"/>
    </source>
</evidence>
<feature type="transmembrane region" description="Helical" evidence="13">
    <location>
        <begin position="233"/>
        <end position="253"/>
    </location>
</feature>
<keyword evidence="3" id="KW-0808">Transferase</keyword>
<feature type="compositionally biased region" description="Low complexity" evidence="12">
    <location>
        <begin position="652"/>
        <end position="665"/>
    </location>
</feature>
<keyword evidence="5" id="KW-0479">Metal-binding</keyword>
<evidence type="ECO:0000313" key="16">
    <source>
        <dbReference type="Proteomes" id="UP000780801"/>
    </source>
</evidence>
<protein>
    <recommendedName>
        <fullName evidence="14">RING-type domain-containing protein</fullName>
    </recommendedName>
</protein>
<organism evidence="15 16">
    <name type="scientific">Lunasporangiospora selenospora</name>
    <dbReference type="NCBI Taxonomy" id="979761"/>
    <lineage>
        <taxon>Eukaryota</taxon>
        <taxon>Fungi</taxon>
        <taxon>Fungi incertae sedis</taxon>
        <taxon>Mucoromycota</taxon>
        <taxon>Mortierellomycotina</taxon>
        <taxon>Mortierellomycetes</taxon>
        <taxon>Mortierellales</taxon>
        <taxon>Mortierellaceae</taxon>
        <taxon>Lunasporangiospora</taxon>
    </lineage>
</organism>
<accession>A0A9P6FPY4</accession>
<keyword evidence="10 13" id="KW-0472">Membrane</keyword>
<comment type="pathway">
    <text evidence="2">Protein modification; protein ubiquitination.</text>
</comment>
<sequence length="688" mass="77245">MRFLDLNRYSLISFVATLIAIAYSFQKSLFHTPTSILNLGLLKSLEPILKDVVPPFASPSSVDSALTELLRAQERAALQLPRVVSTHLFSTPDQLESDSHAGATGSKQGSTFVDNSEHGRLLGGAAGVGASFRPSVFQEMLAERYLRFRTPSPAVLLQLQVILSYLQNEKLCVLVFTNMAFCLAFLAGRLFLRTFFGDLRVIERQHMYDRTLNFLLFKVVFVGAILEPRWEELLIWTAWFTILGFLRVFSMLCRDRFEYITVSPNIPTRVHVKILTMLSMILVSNIAWFVLCISVFRSMLLLLSFECFTLLLDTVQTLVKYVIHLGDLSRQGPCESRRMVQYYIEFVTDTMILVTTLGHYLHIMYLHGISFTLIDAVLFLNMRSVFNNLRKKLASHQSYRQALSNMQALYPSATDKELEDYSDDCAICRDSMTSAKILPCGHIFHLFCIRSWLEHHSSCPTCRRALGVDADANRNDRIDTRGFVQNHNTPARNDVNRPVGRTVGETSHNSAGGQQSTTASTQSSDSAAPFPNSHTPANHPLNTASSTAQHAMTVHHTNNHGSNANRPSGAGGHQLFAFNSEQQPWMTRLGFPRIRVEVVDPTHDEDSDEARAQRYHQHQQLSGRRRSGDNGYMDDEDDEDLRRAIAESLAMSTLTKSPSTTSLPSYDGTTISTVETQPVCIEDGTRSD</sequence>
<keyword evidence="9 13" id="KW-1133">Transmembrane helix</keyword>
<dbReference type="Pfam" id="PF25563">
    <property type="entry name" value="TPR_SYVN1_N"/>
    <property type="match status" value="1"/>
</dbReference>
<name>A0A9P6FPY4_9FUNG</name>
<dbReference type="EMBL" id="JAABOA010002570">
    <property type="protein sequence ID" value="KAF9579690.1"/>
    <property type="molecule type" value="Genomic_DNA"/>
</dbReference>
<feature type="transmembrane region" description="Helical" evidence="13">
    <location>
        <begin position="212"/>
        <end position="227"/>
    </location>
</feature>
<feature type="compositionally biased region" description="Polar residues" evidence="12">
    <location>
        <begin position="667"/>
        <end position="676"/>
    </location>
</feature>
<evidence type="ECO:0000256" key="6">
    <source>
        <dbReference type="ARBA" id="ARBA00022771"/>
    </source>
</evidence>
<dbReference type="PANTHER" id="PTHR15067">
    <property type="entry name" value="E3 UBIQUITIN-PROTEIN LIGASE RNF8"/>
    <property type="match status" value="1"/>
</dbReference>
<feature type="transmembrane region" description="Helical" evidence="13">
    <location>
        <begin position="364"/>
        <end position="382"/>
    </location>
</feature>
<feature type="region of interest" description="Disordered" evidence="12">
    <location>
        <begin position="601"/>
        <end position="636"/>
    </location>
</feature>
<feature type="compositionally biased region" description="Low complexity" evidence="12">
    <location>
        <begin position="510"/>
        <end position="528"/>
    </location>
</feature>
<dbReference type="PROSITE" id="PS50089">
    <property type="entry name" value="ZF_RING_2"/>
    <property type="match status" value="1"/>
</dbReference>
<keyword evidence="7" id="KW-0833">Ubl conjugation pathway</keyword>
<evidence type="ECO:0000256" key="1">
    <source>
        <dbReference type="ARBA" id="ARBA00004141"/>
    </source>
</evidence>
<dbReference type="GO" id="GO:0061630">
    <property type="term" value="F:ubiquitin protein ligase activity"/>
    <property type="evidence" value="ECO:0007669"/>
    <property type="project" value="TreeGrafter"/>
</dbReference>
<dbReference type="GO" id="GO:0006511">
    <property type="term" value="P:ubiquitin-dependent protein catabolic process"/>
    <property type="evidence" value="ECO:0007669"/>
    <property type="project" value="TreeGrafter"/>
</dbReference>
<feature type="transmembrane region" description="Helical" evidence="13">
    <location>
        <begin position="173"/>
        <end position="192"/>
    </location>
</feature>
<evidence type="ECO:0000259" key="14">
    <source>
        <dbReference type="PROSITE" id="PS50089"/>
    </source>
</evidence>
<evidence type="ECO:0000256" key="3">
    <source>
        <dbReference type="ARBA" id="ARBA00022679"/>
    </source>
</evidence>
<dbReference type="InterPro" id="IPR057992">
    <property type="entry name" value="TPR_SYVN1_N"/>
</dbReference>
<feature type="domain" description="RING-type" evidence="14">
    <location>
        <begin position="425"/>
        <end position="463"/>
    </location>
</feature>
<feature type="compositionally biased region" description="Polar residues" evidence="12">
    <location>
        <begin position="532"/>
        <end position="543"/>
    </location>
</feature>
<dbReference type="Pfam" id="PF13639">
    <property type="entry name" value="zf-RING_2"/>
    <property type="match status" value="1"/>
</dbReference>
<dbReference type="PANTHER" id="PTHR15067:SF4">
    <property type="entry name" value="E3 UBIQUITIN-PROTEIN LIGASE RNF8"/>
    <property type="match status" value="1"/>
</dbReference>
<dbReference type="InterPro" id="IPR003903">
    <property type="entry name" value="UIM_dom"/>
</dbReference>
<gene>
    <name evidence="15" type="ORF">BGW38_003953</name>
</gene>
<dbReference type="FunFam" id="3.30.40.10:FF:000259">
    <property type="entry name" value="E3 ubiquitin protein ligase RIN2"/>
    <property type="match status" value="1"/>
</dbReference>
<evidence type="ECO:0000256" key="2">
    <source>
        <dbReference type="ARBA" id="ARBA00004906"/>
    </source>
</evidence>
<dbReference type="SMART" id="SM00184">
    <property type="entry name" value="RING"/>
    <property type="match status" value="1"/>
</dbReference>
<dbReference type="Proteomes" id="UP000780801">
    <property type="component" value="Unassembled WGS sequence"/>
</dbReference>
<dbReference type="InterPro" id="IPR001841">
    <property type="entry name" value="Znf_RING"/>
</dbReference>
<keyword evidence="4 13" id="KW-0812">Transmembrane</keyword>
<dbReference type="AlphaFoldDB" id="A0A9P6FPY4"/>
<dbReference type="GO" id="GO:0008270">
    <property type="term" value="F:zinc ion binding"/>
    <property type="evidence" value="ECO:0007669"/>
    <property type="project" value="UniProtKB-KW"/>
</dbReference>
<evidence type="ECO:0000313" key="15">
    <source>
        <dbReference type="EMBL" id="KAF9579690.1"/>
    </source>
</evidence>
<evidence type="ECO:0000256" key="11">
    <source>
        <dbReference type="PROSITE-ProRule" id="PRU00175"/>
    </source>
</evidence>
<feature type="region of interest" description="Disordered" evidence="12">
    <location>
        <begin position="652"/>
        <end position="688"/>
    </location>
</feature>
<dbReference type="InterPro" id="IPR013083">
    <property type="entry name" value="Znf_RING/FYVE/PHD"/>
</dbReference>
<dbReference type="PROSITE" id="PS50330">
    <property type="entry name" value="UIM"/>
    <property type="match status" value="1"/>
</dbReference>
<comment type="caution">
    <text evidence="15">The sequence shown here is derived from an EMBL/GenBank/DDBJ whole genome shotgun (WGS) entry which is preliminary data.</text>
</comment>
<feature type="region of interest" description="Disordered" evidence="12">
    <location>
        <begin position="479"/>
        <end position="543"/>
    </location>
</feature>
<evidence type="ECO:0000256" key="4">
    <source>
        <dbReference type="ARBA" id="ARBA00022692"/>
    </source>
</evidence>
<comment type="subcellular location">
    <subcellularLocation>
        <location evidence="1">Membrane</location>
        <topology evidence="1">Multi-pass membrane protein</topology>
    </subcellularLocation>
</comment>
<keyword evidence="8" id="KW-0862">Zinc</keyword>
<feature type="transmembrane region" description="Helical" evidence="13">
    <location>
        <begin position="274"/>
        <end position="296"/>
    </location>
</feature>
<reference evidence="15" key="1">
    <citation type="journal article" date="2020" name="Fungal Divers.">
        <title>Resolving the Mortierellaceae phylogeny through synthesis of multi-gene phylogenetics and phylogenomics.</title>
        <authorList>
            <person name="Vandepol N."/>
            <person name="Liber J."/>
            <person name="Desiro A."/>
            <person name="Na H."/>
            <person name="Kennedy M."/>
            <person name="Barry K."/>
            <person name="Grigoriev I.V."/>
            <person name="Miller A.N."/>
            <person name="O'Donnell K."/>
            <person name="Stajich J.E."/>
            <person name="Bonito G."/>
        </authorList>
    </citation>
    <scope>NUCLEOTIDE SEQUENCE</scope>
    <source>
        <strain evidence="15">KOD1015</strain>
    </source>
</reference>
<evidence type="ECO:0000256" key="8">
    <source>
        <dbReference type="ARBA" id="ARBA00022833"/>
    </source>
</evidence>
<keyword evidence="6 11" id="KW-0863">Zinc-finger</keyword>
<dbReference type="GO" id="GO:0016567">
    <property type="term" value="P:protein ubiquitination"/>
    <property type="evidence" value="ECO:0007669"/>
    <property type="project" value="TreeGrafter"/>
</dbReference>
<evidence type="ECO:0000256" key="5">
    <source>
        <dbReference type="ARBA" id="ARBA00022723"/>
    </source>
</evidence>
<evidence type="ECO:0000256" key="12">
    <source>
        <dbReference type="SAM" id="MobiDB-lite"/>
    </source>
</evidence>
<keyword evidence="16" id="KW-1185">Reference proteome</keyword>
<dbReference type="OrthoDB" id="10251342at2759"/>
<dbReference type="GO" id="GO:0000151">
    <property type="term" value="C:ubiquitin ligase complex"/>
    <property type="evidence" value="ECO:0007669"/>
    <property type="project" value="TreeGrafter"/>
</dbReference>
<dbReference type="CDD" id="cd16455">
    <property type="entry name" value="RING-H2_AMFR"/>
    <property type="match status" value="1"/>
</dbReference>
<evidence type="ECO:0000256" key="10">
    <source>
        <dbReference type="ARBA" id="ARBA00023136"/>
    </source>
</evidence>
<evidence type="ECO:0000256" key="7">
    <source>
        <dbReference type="ARBA" id="ARBA00022786"/>
    </source>
</evidence>